<dbReference type="EMBL" id="MN740363">
    <property type="protein sequence ID" value="QHU02787.1"/>
    <property type="molecule type" value="Genomic_DNA"/>
</dbReference>
<reference evidence="2" key="1">
    <citation type="journal article" date="2020" name="Nature">
        <title>Giant virus diversity and host interactions through global metagenomics.</title>
        <authorList>
            <person name="Schulz F."/>
            <person name="Roux S."/>
            <person name="Paez-Espino D."/>
            <person name="Jungbluth S."/>
            <person name="Walsh D.A."/>
            <person name="Denef V.J."/>
            <person name="McMahon K.D."/>
            <person name="Konstantinidis K.T."/>
            <person name="Eloe-Fadrosh E.A."/>
            <person name="Kyrpides N.C."/>
            <person name="Woyke T."/>
        </authorList>
    </citation>
    <scope>NUCLEOTIDE SEQUENCE</scope>
    <source>
        <strain evidence="2">GVMAG-M-3300025880-76</strain>
    </source>
</reference>
<evidence type="ECO:0000256" key="1">
    <source>
        <dbReference type="SAM" id="Phobius"/>
    </source>
</evidence>
<dbReference type="AlphaFoldDB" id="A0A6C0JE50"/>
<sequence>MDKRLEEVNVFTRPYMGALIFYVSWIFIHYVTVHLYAYWCTPFGIIGLLTSPFTVTTPICRGLEWSIHNGSTIINNMWIIIGSWLMTHIFTTKLN</sequence>
<protein>
    <submittedName>
        <fullName evidence="2">Uncharacterized protein</fullName>
    </submittedName>
</protein>
<feature type="transmembrane region" description="Helical" evidence="1">
    <location>
        <begin position="12"/>
        <end position="30"/>
    </location>
</feature>
<proteinExistence type="predicted"/>
<keyword evidence="1" id="KW-0812">Transmembrane</keyword>
<keyword evidence="1" id="KW-1133">Transmembrane helix</keyword>
<keyword evidence="1" id="KW-0472">Membrane</keyword>
<feature type="transmembrane region" description="Helical" evidence="1">
    <location>
        <begin position="72"/>
        <end position="90"/>
    </location>
</feature>
<name>A0A6C0JE50_9ZZZZ</name>
<organism evidence="2">
    <name type="scientific">viral metagenome</name>
    <dbReference type="NCBI Taxonomy" id="1070528"/>
    <lineage>
        <taxon>unclassified sequences</taxon>
        <taxon>metagenomes</taxon>
        <taxon>organismal metagenomes</taxon>
    </lineage>
</organism>
<accession>A0A6C0JE50</accession>
<feature type="transmembrane region" description="Helical" evidence="1">
    <location>
        <begin position="36"/>
        <end position="60"/>
    </location>
</feature>
<evidence type="ECO:0000313" key="2">
    <source>
        <dbReference type="EMBL" id="QHU02787.1"/>
    </source>
</evidence>